<proteinExistence type="predicted"/>
<name>A0A8S5R127_9CAUD</name>
<accession>A0A8S5R127</accession>
<dbReference type="EMBL" id="BK015794">
    <property type="protein sequence ID" value="DAE25166.1"/>
    <property type="molecule type" value="Genomic_DNA"/>
</dbReference>
<evidence type="ECO:0000313" key="1">
    <source>
        <dbReference type="EMBL" id="DAE25166.1"/>
    </source>
</evidence>
<protein>
    <submittedName>
        <fullName evidence="1">Uncharacterized protein</fullName>
    </submittedName>
</protein>
<organism evidence="1">
    <name type="scientific">Siphoviridae sp. ctXX925</name>
    <dbReference type="NCBI Taxonomy" id="2826370"/>
    <lineage>
        <taxon>Viruses</taxon>
        <taxon>Duplodnaviria</taxon>
        <taxon>Heunggongvirae</taxon>
        <taxon>Uroviricota</taxon>
        <taxon>Caudoviricetes</taxon>
    </lineage>
</organism>
<sequence>MAKAIQSPAFDFKDTARWYLGDVLRQLKINTETQCIYPKEIYSGFRAVNAARAARGQWHAEGVGVNSFQGRIVNDTPEGWTYEFTYNDYMRFVDMGVGLGTKYNDVDSARKANYSRRYVRSWKRYGAGRSQRPAIMMELRHLKSRMQNYLVDFYGYQGETMLIKAFEDNEIHFSI</sequence>
<reference evidence="1" key="1">
    <citation type="journal article" date="2021" name="Proc. Natl. Acad. Sci. U.S.A.">
        <title>A Catalog of Tens of Thousands of Viruses from Human Metagenomes Reveals Hidden Associations with Chronic Diseases.</title>
        <authorList>
            <person name="Tisza M.J."/>
            <person name="Buck C.B."/>
        </authorList>
    </citation>
    <scope>NUCLEOTIDE SEQUENCE</scope>
    <source>
        <strain evidence="1">CtXX925</strain>
    </source>
</reference>